<reference evidence="1 2" key="1">
    <citation type="submission" date="2024-09" db="EMBL/GenBank/DDBJ databases">
        <authorList>
            <person name="Sun Q."/>
            <person name="Mori K."/>
        </authorList>
    </citation>
    <scope>NUCLEOTIDE SEQUENCE [LARGE SCALE GENOMIC DNA]</scope>
    <source>
        <strain evidence="1 2">JCM 3331</strain>
    </source>
</reference>
<protein>
    <submittedName>
        <fullName evidence="1">Uncharacterized protein</fullName>
    </submittedName>
</protein>
<dbReference type="Proteomes" id="UP001589710">
    <property type="component" value="Unassembled WGS sequence"/>
</dbReference>
<dbReference type="EMBL" id="JBHMCG010000063">
    <property type="protein sequence ID" value="MFB9573653.1"/>
    <property type="molecule type" value="Genomic_DNA"/>
</dbReference>
<proteinExistence type="predicted"/>
<evidence type="ECO:0000313" key="2">
    <source>
        <dbReference type="Proteomes" id="UP001589710"/>
    </source>
</evidence>
<comment type="caution">
    <text evidence="1">The sequence shown here is derived from an EMBL/GenBank/DDBJ whole genome shotgun (WGS) entry which is preliminary data.</text>
</comment>
<evidence type="ECO:0000313" key="1">
    <source>
        <dbReference type="EMBL" id="MFB9573653.1"/>
    </source>
</evidence>
<sequence>MCGITCPRMALLARSGDAPTMFELLDGARKCGAYTEDAHIGEIRGLIYALFVQYVDDQTRARGPDPAVRAQAGATMVVCRP</sequence>
<keyword evidence="2" id="KW-1185">Reference proteome</keyword>
<accession>A0ABV5R728</accession>
<organism evidence="1 2">
    <name type="scientific">Streptomyces yanii</name>
    <dbReference type="NCBI Taxonomy" id="78510"/>
    <lineage>
        <taxon>Bacteria</taxon>
        <taxon>Bacillati</taxon>
        <taxon>Actinomycetota</taxon>
        <taxon>Actinomycetes</taxon>
        <taxon>Kitasatosporales</taxon>
        <taxon>Streptomycetaceae</taxon>
        <taxon>Streptomyces</taxon>
    </lineage>
</organism>
<name>A0ABV5R728_9ACTN</name>
<gene>
    <name evidence="1" type="ORF">ACFFTL_15330</name>
</gene>
<dbReference type="RefSeq" id="WP_345516873.1">
    <property type="nucleotide sequence ID" value="NZ_BAAAXD010000041.1"/>
</dbReference>